<protein>
    <submittedName>
        <fullName evidence="2">Prepilin-type N-terminal cleavage/methylation domain-containing protein</fullName>
    </submittedName>
</protein>
<sequence length="166" mass="17884">MKKQSLSKNPTTSGFTLLELLVVVFIIGILAAMGIPSWLSVINRQRVNTAQAQVVQALRSAQSTAKQTRSSQQVTFLNPPDQVPTIQITGKPDQKLGNGNLEQGMIQLELPTGTESITFDLDGNVDAARLPFRVVLAGTNNNPRRCVVVLTILGAMTQGADEECNP</sequence>
<organism evidence="2 3">
    <name type="scientific">Laspinema palackyanum D2a</name>
    <dbReference type="NCBI Taxonomy" id="2953684"/>
    <lineage>
        <taxon>Bacteria</taxon>
        <taxon>Bacillati</taxon>
        <taxon>Cyanobacteriota</taxon>
        <taxon>Cyanophyceae</taxon>
        <taxon>Oscillatoriophycideae</taxon>
        <taxon>Oscillatoriales</taxon>
        <taxon>Laspinemataceae</taxon>
        <taxon>Laspinema</taxon>
        <taxon>Laspinema palackyanum</taxon>
    </lineage>
</organism>
<name>A0ABT2N2G7_9CYAN</name>
<feature type="transmembrane region" description="Helical" evidence="1">
    <location>
        <begin position="20"/>
        <end position="41"/>
    </location>
</feature>
<reference evidence="2 3" key="1">
    <citation type="journal article" date="2022" name="Front. Microbiol.">
        <title>High genomic differentiation and limited gene flow indicate recent cryptic speciation within the genus Laspinema (cyanobacteria).</title>
        <authorList>
            <person name="Stanojkovic A."/>
            <person name="Skoupy S."/>
            <person name="Skaloud P."/>
            <person name="Dvorak P."/>
        </authorList>
    </citation>
    <scope>NUCLEOTIDE SEQUENCE [LARGE SCALE GENOMIC DNA]</scope>
    <source>
        <strain evidence="2 3">D2a</strain>
    </source>
</reference>
<gene>
    <name evidence="2" type="ORF">NG799_26765</name>
</gene>
<dbReference type="SUPFAM" id="SSF54523">
    <property type="entry name" value="Pili subunits"/>
    <property type="match status" value="1"/>
</dbReference>
<dbReference type="InterPro" id="IPR045584">
    <property type="entry name" value="Pilin-like"/>
</dbReference>
<keyword evidence="1" id="KW-0812">Transmembrane</keyword>
<evidence type="ECO:0000313" key="3">
    <source>
        <dbReference type="Proteomes" id="UP001525890"/>
    </source>
</evidence>
<dbReference type="Gene3D" id="3.30.700.10">
    <property type="entry name" value="Glycoprotein, Type 4 Pilin"/>
    <property type="match status" value="1"/>
</dbReference>
<accession>A0ABT2N2G7</accession>
<keyword evidence="3" id="KW-1185">Reference proteome</keyword>
<dbReference type="InterPro" id="IPR012902">
    <property type="entry name" value="N_methyl_site"/>
</dbReference>
<evidence type="ECO:0000313" key="2">
    <source>
        <dbReference type="EMBL" id="MCT7969921.1"/>
    </source>
</evidence>
<evidence type="ECO:0000256" key="1">
    <source>
        <dbReference type="SAM" id="Phobius"/>
    </source>
</evidence>
<dbReference type="PANTHER" id="PTHR30093">
    <property type="entry name" value="GENERAL SECRETION PATHWAY PROTEIN G"/>
    <property type="match status" value="1"/>
</dbReference>
<dbReference type="Proteomes" id="UP001525890">
    <property type="component" value="Unassembled WGS sequence"/>
</dbReference>
<keyword evidence="1" id="KW-0472">Membrane</keyword>
<dbReference type="RefSeq" id="WP_368009361.1">
    <property type="nucleotide sequence ID" value="NZ_JAMXFF010000064.1"/>
</dbReference>
<dbReference type="PROSITE" id="PS00409">
    <property type="entry name" value="PROKAR_NTER_METHYL"/>
    <property type="match status" value="1"/>
</dbReference>
<keyword evidence="1" id="KW-1133">Transmembrane helix</keyword>
<proteinExistence type="predicted"/>
<dbReference type="Pfam" id="PF07963">
    <property type="entry name" value="N_methyl"/>
    <property type="match status" value="1"/>
</dbReference>
<comment type="caution">
    <text evidence="2">The sequence shown here is derived from an EMBL/GenBank/DDBJ whole genome shotgun (WGS) entry which is preliminary data.</text>
</comment>
<dbReference type="EMBL" id="JAMXFF010000064">
    <property type="protein sequence ID" value="MCT7969921.1"/>
    <property type="molecule type" value="Genomic_DNA"/>
</dbReference>
<dbReference type="NCBIfam" id="TIGR02532">
    <property type="entry name" value="IV_pilin_GFxxxE"/>
    <property type="match status" value="1"/>
</dbReference>